<dbReference type="OrthoDB" id="3449297at2759"/>
<comment type="caution">
    <text evidence="1">The sequence shown here is derived from an EMBL/GenBank/DDBJ whole genome shotgun (WGS) entry which is preliminary data.</text>
</comment>
<accession>W9CJV4</accession>
<gene>
    <name evidence="1" type="ORF">SBOR_3426</name>
</gene>
<name>W9CJV4_SCLBF</name>
<reference evidence="1 2" key="1">
    <citation type="journal article" date="2014" name="Genome Announc.">
        <title>Draft genome sequence of Sclerotinia borealis, a psychrophilic plant pathogenic fungus.</title>
        <authorList>
            <person name="Mardanov A.V."/>
            <person name="Beletsky A.V."/>
            <person name="Kadnikov V.V."/>
            <person name="Ignatov A.N."/>
            <person name="Ravin N.V."/>
        </authorList>
    </citation>
    <scope>NUCLEOTIDE SEQUENCE [LARGE SCALE GENOMIC DNA]</scope>
    <source>
        <strain evidence="2">F-4157</strain>
    </source>
</reference>
<dbReference type="EMBL" id="AYSA01000149">
    <property type="protein sequence ID" value="ESZ96151.1"/>
    <property type="molecule type" value="Genomic_DNA"/>
</dbReference>
<organism evidence="1 2">
    <name type="scientific">Sclerotinia borealis (strain F-4128)</name>
    <dbReference type="NCBI Taxonomy" id="1432307"/>
    <lineage>
        <taxon>Eukaryota</taxon>
        <taxon>Fungi</taxon>
        <taxon>Dikarya</taxon>
        <taxon>Ascomycota</taxon>
        <taxon>Pezizomycotina</taxon>
        <taxon>Leotiomycetes</taxon>
        <taxon>Helotiales</taxon>
        <taxon>Sclerotiniaceae</taxon>
        <taxon>Sclerotinia</taxon>
    </lineage>
</organism>
<dbReference type="HOGENOM" id="CLU_1251314_0_0_1"/>
<proteinExistence type="predicted"/>
<evidence type="ECO:0000313" key="2">
    <source>
        <dbReference type="Proteomes" id="UP000019487"/>
    </source>
</evidence>
<protein>
    <submittedName>
        <fullName evidence="1">Uncharacterized protein</fullName>
    </submittedName>
</protein>
<evidence type="ECO:0000313" key="1">
    <source>
        <dbReference type="EMBL" id="ESZ96151.1"/>
    </source>
</evidence>
<dbReference type="AlphaFoldDB" id="W9CJV4"/>
<dbReference type="Proteomes" id="UP000019487">
    <property type="component" value="Unassembled WGS sequence"/>
</dbReference>
<keyword evidence="2" id="KW-1185">Reference proteome</keyword>
<sequence>MTSNTEEMRGSRQEIQHFLAGNRADMESIIVESTDRISARTARPHEGRYWQRRTIFLQEEFMGLLERYLEAGGIVLAAPILYGDLSLGIPAVRPSRVHLLSRFNQRFEAGDQLPAYLQYLTQRPGQGANFNVWAVENQWGDRNELKRLIPGSIDEGREDSAIWKWLFCDLSEGEDVNMVITDRNRWGWGGKFTWGIPLEAGEQWGEGQLVLDGEEQSILLL</sequence>